<evidence type="ECO:0000313" key="3">
    <source>
        <dbReference type="Proteomes" id="UP000271241"/>
    </source>
</evidence>
<keyword evidence="3" id="KW-1185">Reference proteome</keyword>
<evidence type="ECO:0000313" key="2">
    <source>
        <dbReference type="EMBL" id="RKP09265.1"/>
    </source>
</evidence>
<feature type="region of interest" description="Disordered" evidence="1">
    <location>
        <begin position="1"/>
        <end position="20"/>
    </location>
</feature>
<proteinExistence type="predicted"/>
<sequence length="279" mass="30830">MSKLAAETDELGSSSSSDMQLGQLANGTALLQDKEALEKLAERAVAQNKAPAGVSTAFYEQFQSMWKHLNSKAHQQQRPRLAAINVIARTATTGADCELVLPFVALWRRAPLPVTPWTTRAVLRQCSRQNRPDLALQLLADRELYGPQPKQEDMIELMEAFARQAARAAERDDTAAVELALDRMYTTFALCPYYQIAWSPLIYQHLVQAGAQVPSEEAWTRAVATAEEQRSADKLTRGTARAMQKGFAARQDAARAAEWEELCEAMASRPTKPAASRSP</sequence>
<dbReference type="EMBL" id="KZ992527">
    <property type="protein sequence ID" value="RKP09265.1"/>
    <property type="molecule type" value="Genomic_DNA"/>
</dbReference>
<organism evidence="2 3">
    <name type="scientific">Thamnocephalis sphaerospora</name>
    <dbReference type="NCBI Taxonomy" id="78915"/>
    <lineage>
        <taxon>Eukaryota</taxon>
        <taxon>Fungi</taxon>
        <taxon>Fungi incertae sedis</taxon>
        <taxon>Zoopagomycota</taxon>
        <taxon>Zoopagomycotina</taxon>
        <taxon>Zoopagomycetes</taxon>
        <taxon>Zoopagales</taxon>
        <taxon>Sigmoideomycetaceae</taxon>
        <taxon>Thamnocephalis</taxon>
    </lineage>
</organism>
<name>A0A4P9XSX6_9FUNG</name>
<dbReference type="AlphaFoldDB" id="A0A4P9XSX6"/>
<reference evidence="3" key="1">
    <citation type="journal article" date="2018" name="Nat. Microbiol.">
        <title>Leveraging single-cell genomics to expand the fungal tree of life.</title>
        <authorList>
            <person name="Ahrendt S.R."/>
            <person name="Quandt C.A."/>
            <person name="Ciobanu D."/>
            <person name="Clum A."/>
            <person name="Salamov A."/>
            <person name="Andreopoulos B."/>
            <person name="Cheng J.F."/>
            <person name="Woyke T."/>
            <person name="Pelin A."/>
            <person name="Henrissat B."/>
            <person name="Reynolds N.K."/>
            <person name="Benny G.L."/>
            <person name="Smith M.E."/>
            <person name="James T.Y."/>
            <person name="Grigoriev I.V."/>
        </authorList>
    </citation>
    <scope>NUCLEOTIDE SEQUENCE [LARGE SCALE GENOMIC DNA]</scope>
    <source>
        <strain evidence="3">RSA 1356</strain>
    </source>
</reference>
<gene>
    <name evidence="2" type="ORF">THASP1DRAFT_22873</name>
</gene>
<evidence type="ECO:0000256" key="1">
    <source>
        <dbReference type="SAM" id="MobiDB-lite"/>
    </source>
</evidence>
<accession>A0A4P9XSX6</accession>
<feature type="compositionally biased region" description="Polar residues" evidence="1">
    <location>
        <begin position="11"/>
        <end position="20"/>
    </location>
</feature>
<protein>
    <submittedName>
        <fullName evidence="2">Uncharacterized protein</fullName>
    </submittedName>
</protein>
<dbReference type="Proteomes" id="UP000271241">
    <property type="component" value="Unassembled WGS sequence"/>
</dbReference>
<dbReference type="OrthoDB" id="2123547at2759"/>